<dbReference type="InterPro" id="IPR005162">
    <property type="entry name" value="Retrotrans_gag_dom"/>
</dbReference>
<protein>
    <recommendedName>
        <fullName evidence="3">Retrotransposon gag domain-containing protein</fullName>
    </recommendedName>
</protein>
<proteinExistence type="predicted"/>
<feature type="chain" id="PRO_5002116259" description="Retrotransposon gag domain-containing protein" evidence="2">
    <location>
        <begin position="30"/>
        <end position="428"/>
    </location>
</feature>
<dbReference type="STRING" id="1108050.A0A0B7G4Q3"/>
<evidence type="ECO:0000256" key="1">
    <source>
        <dbReference type="SAM" id="MobiDB-lite"/>
    </source>
</evidence>
<evidence type="ECO:0000259" key="3">
    <source>
        <dbReference type="Pfam" id="PF03732"/>
    </source>
</evidence>
<sequence length="428" mass="47560">MAAGCTYEKTILRSFTLFLTARCLALCAADGLTTLDKHRRLRSVAHAAKISPVLRSGTTTPVEPIPHPYRRRGRNRNQPVDTSPQPTSVPASPASYYSVKLEPEMSQPPPPTLQDIYNKIRRLRDVVDIMRNIQANHDDKLNHITKVVEELSQGLPAAAAAVHTPEGTTTADPHETPRAPRPLGVAFAEDIRMGKKKANVKREDDNNPWHSVSDSGDELPDEPASGTSTKRTSKTRRSATRGASTRAQSLALGEGQKTAKMEVPKPYDGVKRGKSAEQWFTRMGLYIVMNKDRFDNKDQALIWILYNMEGKATDWATPIIDDITSDKPGAPKDVKELTARFTAAFSDPDAKRAAGRKIVALQQTTSTADYVTEFRNISADLDWNNSALQDQFLRGVHWKVKEQIALRDSDPSSIEELFNVAIRINNIR</sequence>
<dbReference type="PANTHER" id="PTHR15503:SF22">
    <property type="entry name" value="TRANSPOSON TY3-I GAG POLYPROTEIN"/>
    <property type="match status" value="1"/>
</dbReference>
<accession>A0A0B7G4Q3</accession>
<organism evidence="4 5">
    <name type="scientific">Thanatephorus cucumeris (strain AG1-IB / isolate 7/3/14)</name>
    <name type="common">Lettuce bottom rot fungus</name>
    <name type="synonym">Rhizoctonia solani</name>
    <dbReference type="NCBI Taxonomy" id="1108050"/>
    <lineage>
        <taxon>Eukaryota</taxon>
        <taxon>Fungi</taxon>
        <taxon>Dikarya</taxon>
        <taxon>Basidiomycota</taxon>
        <taxon>Agaricomycotina</taxon>
        <taxon>Agaricomycetes</taxon>
        <taxon>Cantharellales</taxon>
        <taxon>Ceratobasidiaceae</taxon>
        <taxon>Rhizoctonia</taxon>
        <taxon>Rhizoctonia solani AG-1</taxon>
    </lineage>
</organism>
<feature type="region of interest" description="Disordered" evidence="1">
    <location>
        <begin position="160"/>
        <end position="272"/>
    </location>
</feature>
<dbReference type="Pfam" id="PF03732">
    <property type="entry name" value="Retrotrans_gag"/>
    <property type="match status" value="1"/>
</dbReference>
<dbReference type="AlphaFoldDB" id="A0A0B7G4Q3"/>
<dbReference type="EMBL" id="LN679198">
    <property type="protein sequence ID" value="CEL64069.1"/>
    <property type="molecule type" value="Genomic_DNA"/>
</dbReference>
<dbReference type="Proteomes" id="UP000059188">
    <property type="component" value="Unassembled WGS sequence"/>
</dbReference>
<feature type="compositionally biased region" description="Polar residues" evidence="1">
    <location>
        <begin position="76"/>
        <end position="90"/>
    </location>
</feature>
<keyword evidence="5" id="KW-1185">Reference proteome</keyword>
<name>A0A0B7G4Q3_THACB</name>
<evidence type="ECO:0000313" key="5">
    <source>
        <dbReference type="Proteomes" id="UP000059188"/>
    </source>
</evidence>
<dbReference type="PANTHER" id="PTHR15503">
    <property type="entry name" value="LDOC1 RELATED"/>
    <property type="match status" value="1"/>
</dbReference>
<reference evidence="4 5" key="1">
    <citation type="submission" date="2014-11" db="EMBL/GenBank/DDBJ databases">
        <authorList>
            <person name="Wibberg Daniel"/>
        </authorList>
    </citation>
    <scope>NUCLEOTIDE SEQUENCE [LARGE SCALE GENOMIC DNA]</scope>
    <source>
        <strain evidence="4">Rhizoctonia solani AG1-IB 7/3/14</strain>
    </source>
</reference>
<keyword evidence="2" id="KW-0732">Signal</keyword>
<feature type="signal peptide" evidence="2">
    <location>
        <begin position="1"/>
        <end position="29"/>
    </location>
</feature>
<gene>
    <name evidence="4" type="ORF">RSOLAG1IB_11053</name>
</gene>
<feature type="region of interest" description="Disordered" evidence="1">
    <location>
        <begin position="55"/>
        <end position="93"/>
    </location>
</feature>
<dbReference type="InterPro" id="IPR032567">
    <property type="entry name" value="RTL1-rel"/>
</dbReference>
<evidence type="ECO:0000313" key="4">
    <source>
        <dbReference type="EMBL" id="CEL64069.1"/>
    </source>
</evidence>
<feature type="compositionally biased region" description="Basic and acidic residues" evidence="1">
    <location>
        <begin position="257"/>
        <end position="272"/>
    </location>
</feature>
<evidence type="ECO:0000256" key="2">
    <source>
        <dbReference type="SAM" id="SignalP"/>
    </source>
</evidence>
<feature type="domain" description="Retrotransposon gag" evidence="3">
    <location>
        <begin position="307"/>
        <end position="397"/>
    </location>
</feature>